<dbReference type="GO" id="GO:0005634">
    <property type="term" value="C:nucleus"/>
    <property type="evidence" value="ECO:0007669"/>
    <property type="project" value="TreeGrafter"/>
</dbReference>
<accession>A0A5M3Z2J4</accession>
<name>A0A5M3Z2J4_ASPTE</name>
<feature type="compositionally biased region" description="Low complexity" evidence="1">
    <location>
        <begin position="136"/>
        <end position="148"/>
    </location>
</feature>
<proteinExistence type="predicted"/>
<reference evidence="2 3" key="1">
    <citation type="submission" date="2020-01" db="EMBL/GenBank/DDBJ databases">
        <title>Aspergillus terreus IFO 6365 whole genome shotgun sequence.</title>
        <authorList>
            <person name="Kanamasa S."/>
            <person name="Takahashi H."/>
        </authorList>
    </citation>
    <scope>NUCLEOTIDE SEQUENCE [LARGE SCALE GENOMIC DNA]</scope>
    <source>
        <strain evidence="2 3">IFO 6365</strain>
    </source>
</reference>
<feature type="region of interest" description="Disordered" evidence="1">
    <location>
        <begin position="129"/>
        <end position="161"/>
    </location>
</feature>
<dbReference type="InterPro" id="IPR009057">
    <property type="entry name" value="Homeodomain-like_sf"/>
</dbReference>
<dbReference type="SMART" id="SM00717">
    <property type="entry name" value="SANT"/>
    <property type="match status" value="2"/>
</dbReference>
<dbReference type="PANTHER" id="PTHR45614">
    <property type="entry name" value="MYB PROTEIN-RELATED"/>
    <property type="match status" value="1"/>
</dbReference>
<dbReference type="InterPro" id="IPR001005">
    <property type="entry name" value="SANT/Myb"/>
</dbReference>
<feature type="compositionally biased region" description="Polar residues" evidence="1">
    <location>
        <begin position="149"/>
        <end position="160"/>
    </location>
</feature>
<gene>
    <name evidence="2" type="ORF">ATEIFO6365_0011002000</name>
</gene>
<dbReference type="Proteomes" id="UP000452235">
    <property type="component" value="Unassembled WGS sequence"/>
</dbReference>
<evidence type="ECO:0000313" key="3">
    <source>
        <dbReference type="Proteomes" id="UP000452235"/>
    </source>
</evidence>
<dbReference type="EMBL" id="BLJY01000011">
    <property type="protein sequence ID" value="GFF19761.1"/>
    <property type="molecule type" value="Genomic_DNA"/>
</dbReference>
<dbReference type="InterPro" id="IPR017930">
    <property type="entry name" value="Myb_dom"/>
</dbReference>
<protein>
    <submittedName>
        <fullName evidence="2">Uncharacterized protein</fullName>
    </submittedName>
</protein>
<feature type="region of interest" description="Disordered" evidence="1">
    <location>
        <begin position="244"/>
        <end position="275"/>
    </location>
</feature>
<dbReference type="GO" id="GO:0000981">
    <property type="term" value="F:DNA-binding transcription factor activity, RNA polymerase II-specific"/>
    <property type="evidence" value="ECO:0007669"/>
    <property type="project" value="TreeGrafter"/>
</dbReference>
<dbReference type="InterPro" id="IPR050560">
    <property type="entry name" value="MYB_TF"/>
</dbReference>
<dbReference type="Gene3D" id="1.10.10.60">
    <property type="entry name" value="Homeodomain-like"/>
    <property type="match status" value="2"/>
</dbReference>
<evidence type="ECO:0000313" key="2">
    <source>
        <dbReference type="EMBL" id="GFF19761.1"/>
    </source>
</evidence>
<comment type="caution">
    <text evidence="2">The sequence shown here is derived from an EMBL/GenBank/DDBJ whole genome shotgun (WGS) entry which is preliminary data.</text>
</comment>
<dbReference type="AlphaFoldDB" id="A0A5M3Z2J4"/>
<feature type="compositionally biased region" description="Polar residues" evidence="1">
    <location>
        <begin position="252"/>
        <end position="267"/>
    </location>
</feature>
<dbReference type="GO" id="GO:0000978">
    <property type="term" value="F:RNA polymerase II cis-regulatory region sequence-specific DNA binding"/>
    <property type="evidence" value="ECO:0007669"/>
    <property type="project" value="TreeGrafter"/>
</dbReference>
<dbReference type="CDD" id="cd00167">
    <property type="entry name" value="SANT"/>
    <property type="match status" value="2"/>
</dbReference>
<dbReference type="PROSITE" id="PS51294">
    <property type="entry name" value="HTH_MYB"/>
    <property type="match status" value="1"/>
</dbReference>
<dbReference type="OrthoDB" id="2143914at2759"/>
<dbReference type="PROSITE" id="PS50090">
    <property type="entry name" value="MYB_LIKE"/>
    <property type="match status" value="2"/>
</dbReference>
<organism evidence="2 3">
    <name type="scientific">Aspergillus terreus</name>
    <dbReference type="NCBI Taxonomy" id="33178"/>
    <lineage>
        <taxon>Eukaryota</taxon>
        <taxon>Fungi</taxon>
        <taxon>Dikarya</taxon>
        <taxon>Ascomycota</taxon>
        <taxon>Pezizomycotina</taxon>
        <taxon>Eurotiomycetes</taxon>
        <taxon>Eurotiomycetidae</taxon>
        <taxon>Eurotiales</taxon>
        <taxon>Aspergillaceae</taxon>
        <taxon>Aspergillus</taxon>
        <taxon>Aspergillus subgen. Circumdati</taxon>
    </lineage>
</organism>
<keyword evidence="3" id="KW-1185">Reference proteome</keyword>
<dbReference type="Pfam" id="PF13921">
    <property type="entry name" value="Myb_DNA-bind_6"/>
    <property type="match status" value="1"/>
</dbReference>
<evidence type="ECO:0000256" key="1">
    <source>
        <dbReference type="SAM" id="MobiDB-lite"/>
    </source>
</evidence>
<dbReference type="VEuPathDB" id="FungiDB:ATEG_03637"/>
<dbReference type="SUPFAM" id="SSF46689">
    <property type="entry name" value="Homeodomain-like"/>
    <property type="match status" value="1"/>
</dbReference>
<sequence length="313" mass="35212">MVAERRRWTPAEDALLRHEVCLQQEQSPTGRPHRIDWNAIAMKIPGRSNKDCRKRYHNQFAGCVRKGPWSPEEDARLRALVRKYRCNWALIAQRMDTRTADLHGTTWKDIQRGYFPTRSANNIKNQFTILSRRQRGSSSSDFSTRASSPVNSSGAQSTMDAATPEQDLCIDQYLQLLPAGEAFDAHDKTICNWELTAEALDHVDQEQIGNFLHPDNLLMNPSVLCADLNPGLPSWTDEAPPIFDGEKRESSSPHVQTTTAVSDSGFSSELPDEETSRITITVEGAAPETILTVMKILFESNARVEFQRGQIDS</sequence>